<dbReference type="InterPro" id="IPR016162">
    <property type="entry name" value="Ald_DH_N"/>
</dbReference>
<sequence length="506" mass="53980">MRFVPPGRPGSIAAVTSRYENFIGGNWVAPAQGRYRVNLSPATGAPICEVPDSTTQDVELALDAAHGASRAWATTSHSGRARVLTAIADAIEAETERLAVTESWDNGKPVREALFADIPLVADRFRSFAAAIRAEEGAITEVGRDLVAYHIREPLGVVGQLVPSDLPLVTAAWTLAPVLAAGNCSVLKPASPTPWSLLVLAEVVADVVPPGVINIVNGPGSEVGAALTTNPRIAKVAFTGRTRTRRLIMAHATRDLVPVTLELGGTSPDIFFSDVMAADDEFLDTAVTGLLLCALNGGQVCTCPSRALVQHDIYDEFLTRCLDRAARIVQGDPLDEATMLGAQVSAAQLDRIESAVQLGRSEGAEVLIGGARARMHGEFAGGHYFRPTVLTGHDRMRVFQEEIAGPVLGVTPFTDEAEAVAVTADTRYGRGAGMWTRDADRAHRMGRAIRAGRVWTNCHHRYPAGPAVDAATASGSGREHRTRMLDQYSRTKNLLVSYAQSPLGLF</sequence>
<dbReference type="PANTHER" id="PTHR43111">
    <property type="entry name" value="ALDEHYDE DEHYDROGENASE B-RELATED"/>
    <property type="match status" value="1"/>
</dbReference>
<evidence type="ECO:0000256" key="2">
    <source>
        <dbReference type="ARBA" id="ARBA00023002"/>
    </source>
</evidence>
<comment type="similarity">
    <text evidence="1">Belongs to the aldehyde dehydrogenase family.</text>
</comment>
<dbReference type="RefSeq" id="WP_169379748.1">
    <property type="nucleotide sequence ID" value="NZ_JAAXLA010000004.1"/>
</dbReference>
<dbReference type="Gene3D" id="3.40.605.10">
    <property type="entry name" value="Aldehyde Dehydrogenase, Chain A, domain 1"/>
    <property type="match status" value="1"/>
</dbReference>
<evidence type="ECO:0000256" key="1">
    <source>
        <dbReference type="ARBA" id="ARBA00009986"/>
    </source>
</evidence>
<dbReference type="EMBL" id="JAAXLA010000004">
    <property type="protein sequence ID" value="NMH96380.1"/>
    <property type="molecule type" value="Genomic_DNA"/>
</dbReference>
<keyword evidence="5" id="KW-1185">Reference proteome</keyword>
<accession>A0ABX1S4A6</accession>
<dbReference type="PANTHER" id="PTHR43111:SF1">
    <property type="entry name" value="ALDEHYDE DEHYDROGENASE B-RELATED"/>
    <property type="match status" value="1"/>
</dbReference>
<dbReference type="InterPro" id="IPR015590">
    <property type="entry name" value="Aldehyde_DH_dom"/>
</dbReference>
<dbReference type="Pfam" id="PF00171">
    <property type="entry name" value="Aldedh"/>
    <property type="match status" value="1"/>
</dbReference>
<dbReference type="InterPro" id="IPR016160">
    <property type="entry name" value="Ald_DH_CS_CYS"/>
</dbReference>
<comment type="caution">
    <text evidence="4">The sequence shown here is derived from an EMBL/GenBank/DDBJ whole genome shotgun (WGS) entry which is preliminary data.</text>
</comment>
<dbReference type="InterPro" id="IPR016161">
    <property type="entry name" value="Ald_DH/histidinol_DH"/>
</dbReference>
<dbReference type="InterPro" id="IPR016163">
    <property type="entry name" value="Ald_DH_C"/>
</dbReference>
<proteinExistence type="inferred from homology"/>
<evidence type="ECO:0000259" key="3">
    <source>
        <dbReference type="Pfam" id="PF00171"/>
    </source>
</evidence>
<evidence type="ECO:0000313" key="4">
    <source>
        <dbReference type="EMBL" id="NMH96380.1"/>
    </source>
</evidence>
<organism evidence="4 5">
    <name type="scientific">Pseudonocardia acidicola</name>
    <dbReference type="NCBI Taxonomy" id="2724939"/>
    <lineage>
        <taxon>Bacteria</taxon>
        <taxon>Bacillati</taxon>
        <taxon>Actinomycetota</taxon>
        <taxon>Actinomycetes</taxon>
        <taxon>Pseudonocardiales</taxon>
        <taxon>Pseudonocardiaceae</taxon>
        <taxon>Pseudonocardia</taxon>
    </lineage>
</organism>
<dbReference type="SUPFAM" id="SSF53720">
    <property type="entry name" value="ALDH-like"/>
    <property type="match status" value="1"/>
</dbReference>
<gene>
    <name evidence="4" type="ORF">HF526_03440</name>
</gene>
<protein>
    <submittedName>
        <fullName evidence="4">Aldehyde dehydrogenase family protein</fullName>
    </submittedName>
</protein>
<dbReference type="Gene3D" id="3.40.309.10">
    <property type="entry name" value="Aldehyde Dehydrogenase, Chain A, domain 2"/>
    <property type="match status" value="1"/>
</dbReference>
<feature type="domain" description="Aldehyde dehydrogenase" evidence="3">
    <location>
        <begin position="27"/>
        <end position="493"/>
    </location>
</feature>
<evidence type="ECO:0000313" key="5">
    <source>
        <dbReference type="Proteomes" id="UP000820669"/>
    </source>
</evidence>
<reference evidence="4 5" key="1">
    <citation type="submission" date="2020-04" db="EMBL/GenBank/DDBJ databases">
        <authorList>
            <person name="Klaysubun C."/>
            <person name="Duangmal K."/>
            <person name="Lipun K."/>
        </authorList>
    </citation>
    <scope>NUCLEOTIDE SEQUENCE [LARGE SCALE GENOMIC DNA]</scope>
    <source>
        <strain evidence="4 5">K10HN5</strain>
    </source>
</reference>
<name>A0ABX1S4A6_9PSEU</name>
<dbReference type="Proteomes" id="UP000820669">
    <property type="component" value="Unassembled WGS sequence"/>
</dbReference>
<dbReference type="PROSITE" id="PS00070">
    <property type="entry name" value="ALDEHYDE_DEHYDR_CYS"/>
    <property type="match status" value="1"/>
</dbReference>
<keyword evidence="2" id="KW-0560">Oxidoreductase</keyword>